<feature type="region of interest" description="Disordered" evidence="1">
    <location>
        <begin position="76"/>
        <end position="99"/>
    </location>
</feature>
<name>A0A5B7JZ26_PORTR</name>
<reference evidence="2 3" key="1">
    <citation type="submission" date="2019-05" db="EMBL/GenBank/DDBJ databases">
        <title>Another draft genome of Portunus trituberculatus and its Hox gene families provides insights of decapod evolution.</title>
        <authorList>
            <person name="Jeong J.-H."/>
            <person name="Song I."/>
            <person name="Kim S."/>
            <person name="Choi T."/>
            <person name="Kim D."/>
            <person name="Ryu S."/>
            <person name="Kim W."/>
        </authorList>
    </citation>
    <scope>NUCLEOTIDE SEQUENCE [LARGE SCALE GENOMIC DNA]</scope>
    <source>
        <tissue evidence="2">Muscle</tissue>
    </source>
</reference>
<dbReference type="Proteomes" id="UP000324222">
    <property type="component" value="Unassembled WGS sequence"/>
</dbReference>
<dbReference type="EMBL" id="VSRR010121219">
    <property type="protein sequence ID" value="MPD00070.1"/>
    <property type="molecule type" value="Genomic_DNA"/>
</dbReference>
<evidence type="ECO:0000256" key="1">
    <source>
        <dbReference type="SAM" id="MobiDB-lite"/>
    </source>
</evidence>
<accession>A0A5B7JZ26</accession>
<evidence type="ECO:0000313" key="3">
    <source>
        <dbReference type="Proteomes" id="UP000324222"/>
    </source>
</evidence>
<keyword evidence="3" id="KW-1185">Reference proteome</keyword>
<sequence length="99" mass="10966">MFTTTKITRNPHHLNKSNHRQTITITTTTTTTITTGAITTGRPDYLPLHTQRAQYVSFITVPLRWMALEVILATTTTATPSRGTPAAPTRNHLGIQELP</sequence>
<feature type="compositionally biased region" description="Low complexity" evidence="1">
    <location>
        <begin position="76"/>
        <end position="89"/>
    </location>
</feature>
<proteinExistence type="predicted"/>
<evidence type="ECO:0000313" key="2">
    <source>
        <dbReference type="EMBL" id="MPD00070.1"/>
    </source>
</evidence>
<gene>
    <name evidence="2" type="ORF">E2C01_095518</name>
</gene>
<protein>
    <submittedName>
        <fullName evidence="2">Uncharacterized protein</fullName>
    </submittedName>
</protein>
<organism evidence="2 3">
    <name type="scientific">Portunus trituberculatus</name>
    <name type="common">Swimming crab</name>
    <name type="synonym">Neptunus trituberculatus</name>
    <dbReference type="NCBI Taxonomy" id="210409"/>
    <lineage>
        <taxon>Eukaryota</taxon>
        <taxon>Metazoa</taxon>
        <taxon>Ecdysozoa</taxon>
        <taxon>Arthropoda</taxon>
        <taxon>Crustacea</taxon>
        <taxon>Multicrustacea</taxon>
        <taxon>Malacostraca</taxon>
        <taxon>Eumalacostraca</taxon>
        <taxon>Eucarida</taxon>
        <taxon>Decapoda</taxon>
        <taxon>Pleocyemata</taxon>
        <taxon>Brachyura</taxon>
        <taxon>Eubrachyura</taxon>
        <taxon>Portunoidea</taxon>
        <taxon>Portunidae</taxon>
        <taxon>Portuninae</taxon>
        <taxon>Portunus</taxon>
    </lineage>
</organism>
<dbReference type="AlphaFoldDB" id="A0A5B7JZ26"/>
<comment type="caution">
    <text evidence="2">The sequence shown here is derived from an EMBL/GenBank/DDBJ whole genome shotgun (WGS) entry which is preliminary data.</text>
</comment>